<feature type="transmembrane region" description="Helical" evidence="1">
    <location>
        <begin position="154"/>
        <end position="171"/>
    </location>
</feature>
<feature type="transmembrane region" description="Helical" evidence="1">
    <location>
        <begin position="42"/>
        <end position="64"/>
    </location>
</feature>
<dbReference type="RefSeq" id="WP_092105427.1">
    <property type="nucleotide sequence ID" value="NZ_LT629739.1"/>
</dbReference>
<feature type="transmembrane region" description="Helical" evidence="1">
    <location>
        <begin position="71"/>
        <end position="90"/>
    </location>
</feature>
<dbReference type="AlphaFoldDB" id="A0A1H1SI95"/>
<accession>A0A1H1SI95</accession>
<name>A0A1H1SI95_BRESA</name>
<proteinExistence type="predicted"/>
<dbReference type="STRING" id="629680.SAMN04489751_2106"/>
<dbReference type="Proteomes" id="UP000199700">
    <property type="component" value="Chromosome"/>
</dbReference>
<evidence type="ECO:0000313" key="2">
    <source>
        <dbReference type="EMBL" id="SDS47672.1"/>
    </source>
</evidence>
<evidence type="ECO:0000256" key="1">
    <source>
        <dbReference type="SAM" id="Phobius"/>
    </source>
</evidence>
<keyword evidence="1" id="KW-0812">Transmembrane</keyword>
<keyword evidence="3" id="KW-1185">Reference proteome</keyword>
<keyword evidence="1" id="KW-0472">Membrane</keyword>
<organism evidence="2 3">
    <name type="scientific">Brevibacterium sandarakinum</name>
    <dbReference type="NCBI Taxonomy" id="629680"/>
    <lineage>
        <taxon>Bacteria</taxon>
        <taxon>Bacillati</taxon>
        <taxon>Actinomycetota</taxon>
        <taxon>Actinomycetes</taxon>
        <taxon>Micrococcales</taxon>
        <taxon>Brevibacteriaceae</taxon>
        <taxon>Brevibacterium</taxon>
    </lineage>
</organism>
<protein>
    <submittedName>
        <fullName evidence="2">Uncharacterized protein</fullName>
    </submittedName>
</protein>
<sequence length="222" mass="23878">MQWLARQSANLSPSELDDLDADAFAAPMLLVVHSRAPELSTAGWTLLLLGIFLLIPAMICLCQITARRAPLIAMLGAGLMILGLGARLFYLGVDATAFNLVERLGPGAATPLFLDGYGDLAYAFWRVPVVLSLGTILGSLLIAIAAYRSRSLGLIRCMLILPAGWLGMGVLKEHEPGFGGLCLALALVPCGVALLRNREPRSRVLFSDGSRERRPLRDLVGW</sequence>
<keyword evidence="1" id="KW-1133">Transmembrane helix</keyword>
<dbReference type="OrthoDB" id="3543219at2"/>
<feature type="transmembrane region" description="Helical" evidence="1">
    <location>
        <begin position="177"/>
        <end position="195"/>
    </location>
</feature>
<gene>
    <name evidence="2" type="ORF">SAMN04489751_2106</name>
</gene>
<evidence type="ECO:0000313" key="3">
    <source>
        <dbReference type="Proteomes" id="UP000199700"/>
    </source>
</evidence>
<feature type="transmembrane region" description="Helical" evidence="1">
    <location>
        <begin position="123"/>
        <end position="147"/>
    </location>
</feature>
<reference evidence="2" key="1">
    <citation type="submission" date="2016-10" db="EMBL/GenBank/DDBJ databases">
        <authorList>
            <person name="Varghese N."/>
            <person name="Submissions S."/>
        </authorList>
    </citation>
    <scope>NUCLEOTIDE SEQUENCE [LARGE SCALE GENOMIC DNA]</scope>
    <source>
        <strain evidence="2">DSM 22082</strain>
    </source>
</reference>
<dbReference type="EMBL" id="LT629739">
    <property type="protein sequence ID" value="SDS47672.1"/>
    <property type="molecule type" value="Genomic_DNA"/>
</dbReference>